<dbReference type="InterPro" id="IPR043129">
    <property type="entry name" value="ATPase_NBD"/>
</dbReference>
<accession>A0A3P1WTX7</accession>
<dbReference type="OrthoDB" id="3225083at2"/>
<dbReference type="InterPro" id="IPR036390">
    <property type="entry name" value="WH_DNA-bd_sf"/>
</dbReference>
<organism evidence="2 3">
    <name type="scientific">Arachnia propionica</name>
    <dbReference type="NCBI Taxonomy" id="1750"/>
    <lineage>
        <taxon>Bacteria</taxon>
        <taxon>Bacillati</taxon>
        <taxon>Actinomycetota</taxon>
        <taxon>Actinomycetes</taxon>
        <taxon>Propionibacteriales</taxon>
        <taxon>Propionibacteriaceae</taxon>
        <taxon>Arachnia</taxon>
    </lineage>
</organism>
<dbReference type="Pfam" id="PF00480">
    <property type="entry name" value="ROK"/>
    <property type="match status" value="1"/>
</dbReference>
<dbReference type="Proteomes" id="UP000280935">
    <property type="component" value="Unassembled WGS sequence"/>
</dbReference>
<dbReference type="Gene3D" id="3.30.420.40">
    <property type="match status" value="2"/>
</dbReference>
<dbReference type="Pfam" id="PF13412">
    <property type="entry name" value="HTH_24"/>
    <property type="match status" value="1"/>
</dbReference>
<dbReference type="SUPFAM" id="SSF46785">
    <property type="entry name" value="Winged helix' DNA-binding domain"/>
    <property type="match status" value="1"/>
</dbReference>
<dbReference type="PANTHER" id="PTHR18964">
    <property type="entry name" value="ROK (REPRESSOR, ORF, KINASE) FAMILY"/>
    <property type="match status" value="1"/>
</dbReference>
<sequence>MVGRLVHPAADRAPVPPTGRLCWRTAWENEVMHHGVNLPRLGGYNLRVVLDCIRRCPEGLSRVEISESTGLSAQTISNVTRRLINDGLVREAGTRNLGMGKPRTILRTEPLAMLAVGVHVDPVMVHTVVVDLACQPIAHREIPTPPDFGPEVAVAEIERSVRELLDDAGMVHPRVAGMGFAVPGPLVESVVVAPPNLPEWHSFDLRAALRERFDWPVFVEKDVISSATGEKWLRGSEGDFGYLYFGTGVGFGLVAKGEVQLGATGNIGEIGHLRVASSGSPCPCCGTPGTLGQLTLPAGIMREARQLGLSTDPEPSHPGAVNEQFRRLCSRAEEPQVRGVFQRLGEHLGSACAVFSDLLDLREIVLGGPYWPLLPEVTFTALRETANSRAILRTVRHVDLTPAHSPHASESVGAASLVFDRLLSANPGQLVDDQSAADVILQ</sequence>
<protein>
    <submittedName>
        <fullName evidence="2">ROK family transcriptional regulator</fullName>
    </submittedName>
</protein>
<name>A0A3P1WTX7_9ACTN</name>
<reference evidence="2 3" key="1">
    <citation type="submission" date="2018-11" db="EMBL/GenBank/DDBJ databases">
        <title>Genomes From Bacteria Associated with the Canine Oral Cavity: a Test Case for Automated Genome-Based Taxonomic Assignment.</title>
        <authorList>
            <person name="Coil D.A."/>
            <person name="Jospin G."/>
            <person name="Darling A.E."/>
            <person name="Wallis C."/>
            <person name="Davis I.J."/>
            <person name="Harris S."/>
            <person name="Eisen J.A."/>
            <person name="Holcombe L.J."/>
            <person name="O'Flynn C."/>
        </authorList>
    </citation>
    <scope>NUCLEOTIDE SEQUENCE [LARGE SCALE GENOMIC DNA]</scope>
    <source>
        <strain evidence="2 3">OH2822_COT-296</strain>
    </source>
</reference>
<evidence type="ECO:0000313" key="3">
    <source>
        <dbReference type="Proteomes" id="UP000280935"/>
    </source>
</evidence>
<dbReference type="EMBL" id="RQYT01000017">
    <property type="protein sequence ID" value="RRD49388.1"/>
    <property type="molecule type" value="Genomic_DNA"/>
</dbReference>
<evidence type="ECO:0000313" key="2">
    <source>
        <dbReference type="EMBL" id="RRD49388.1"/>
    </source>
</evidence>
<dbReference type="InterPro" id="IPR036388">
    <property type="entry name" value="WH-like_DNA-bd_sf"/>
</dbReference>
<comment type="similarity">
    <text evidence="1">Belongs to the ROK (NagC/XylR) family.</text>
</comment>
<dbReference type="Gene3D" id="1.10.10.10">
    <property type="entry name" value="Winged helix-like DNA-binding domain superfamily/Winged helix DNA-binding domain"/>
    <property type="match status" value="1"/>
</dbReference>
<comment type="caution">
    <text evidence="2">The sequence shown here is derived from an EMBL/GenBank/DDBJ whole genome shotgun (WGS) entry which is preliminary data.</text>
</comment>
<dbReference type="AlphaFoldDB" id="A0A3P1WTX7"/>
<dbReference type="SUPFAM" id="SSF53067">
    <property type="entry name" value="Actin-like ATPase domain"/>
    <property type="match status" value="1"/>
</dbReference>
<proteinExistence type="inferred from homology"/>
<dbReference type="InterPro" id="IPR000600">
    <property type="entry name" value="ROK"/>
</dbReference>
<gene>
    <name evidence="2" type="ORF">EII35_08465</name>
</gene>
<dbReference type="PANTHER" id="PTHR18964:SF173">
    <property type="entry name" value="GLUCOKINASE"/>
    <property type="match status" value="1"/>
</dbReference>
<evidence type="ECO:0000256" key="1">
    <source>
        <dbReference type="ARBA" id="ARBA00006479"/>
    </source>
</evidence>